<name>A0A2U1PEJ2_ARTAN</name>
<keyword evidence="1" id="KW-0812">Transmembrane</keyword>
<dbReference type="EMBL" id="PKPP01001259">
    <property type="protein sequence ID" value="PWA84162.1"/>
    <property type="molecule type" value="Genomic_DNA"/>
</dbReference>
<comment type="caution">
    <text evidence="2">The sequence shown here is derived from an EMBL/GenBank/DDBJ whole genome shotgun (WGS) entry which is preliminary data.</text>
</comment>
<accession>A0A2U1PEJ2</accession>
<gene>
    <name evidence="2" type="ORF">CTI12_AA160020</name>
</gene>
<evidence type="ECO:0000313" key="2">
    <source>
        <dbReference type="EMBL" id="PWA84162.1"/>
    </source>
</evidence>
<keyword evidence="1" id="KW-0472">Membrane</keyword>
<keyword evidence="3" id="KW-1185">Reference proteome</keyword>
<reference evidence="2 3" key="1">
    <citation type="journal article" date="2018" name="Mol. Plant">
        <title>The genome of Artemisia annua provides insight into the evolution of Asteraceae family and artemisinin biosynthesis.</title>
        <authorList>
            <person name="Shen Q."/>
            <person name="Zhang L."/>
            <person name="Liao Z."/>
            <person name="Wang S."/>
            <person name="Yan T."/>
            <person name="Shi P."/>
            <person name="Liu M."/>
            <person name="Fu X."/>
            <person name="Pan Q."/>
            <person name="Wang Y."/>
            <person name="Lv Z."/>
            <person name="Lu X."/>
            <person name="Zhang F."/>
            <person name="Jiang W."/>
            <person name="Ma Y."/>
            <person name="Chen M."/>
            <person name="Hao X."/>
            <person name="Li L."/>
            <person name="Tang Y."/>
            <person name="Lv G."/>
            <person name="Zhou Y."/>
            <person name="Sun X."/>
            <person name="Brodelius P.E."/>
            <person name="Rose J.K.C."/>
            <person name="Tang K."/>
        </authorList>
    </citation>
    <scope>NUCLEOTIDE SEQUENCE [LARGE SCALE GENOMIC DNA]</scope>
    <source>
        <strain evidence="3">cv. Huhao1</strain>
        <tissue evidence="2">Leaf</tissue>
    </source>
</reference>
<feature type="transmembrane region" description="Helical" evidence="1">
    <location>
        <begin position="83"/>
        <end position="103"/>
    </location>
</feature>
<proteinExistence type="predicted"/>
<dbReference type="AlphaFoldDB" id="A0A2U1PEJ2"/>
<sequence length="110" mass="12821">MTSNHKTIQLQINGFESEVIKVWSYTTWGLTEDLTLVLSGVDFASTDPRYSVDCVRIVPKMRRMLVDIALPPKWKQLWETWDLQGFIILSLSLQTFLILFAPFRKRTNTN</sequence>
<organism evidence="2 3">
    <name type="scientific">Artemisia annua</name>
    <name type="common">Sweet wormwood</name>
    <dbReference type="NCBI Taxonomy" id="35608"/>
    <lineage>
        <taxon>Eukaryota</taxon>
        <taxon>Viridiplantae</taxon>
        <taxon>Streptophyta</taxon>
        <taxon>Embryophyta</taxon>
        <taxon>Tracheophyta</taxon>
        <taxon>Spermatophyta</taxon>
        <taxon>Magnoliopsida</taxon>
        <taxon>eudicotyledons</taxon>
        <taxon>Gunneridae</taxon>
        <taxon>Pentapetalae</taxon>
        <taxon>asterids</taxon>
        <taxon>campanulids</taxon>
        <taxon>Asterales</taxon>
        <taxon>Asteraceae</taxon>
        <taxon>Asteroideae</taxon>
        <taxon>Anthemideae</taxon>
        <taxon>Artemisiinae</taxon>
        <taxon>Artemisia</taxon>
    </lineage>
</organism>
<evidence type="ECO:0000256" key="1">
    <source>
        <dbReference type="SAM" id="Phobius"/>
    </source>
</evidence>
<dbReference type="Proteomes" id="UP000245207">
    <property type="component" value="Unassembled WGS sequence"/>
</dbReference>
<evidence type="ECO:0000313" key="3">
    <source>
        <dbReference type="Proteomes" id="UP000245207"/>
    </source>
</evidence>
<protein>
    <submittedName>
        <fullName evidence="2">Uncharacterized protein</fullName>
    </submittedName>
</protein>
<dbReference type="OrthoDB" id="1689146at2759"/>
<keyword evidence="1" id="KW-1133">Transmembrane helix</keyword>